<dbReference type="SUPFAM" id="SSF55874">
    <property type="entry name" value="ATPase domain of HSP90 chaperone/DNA topoisomerase II/histidine kinase"/>
    <property type="match status" value="1"/>
</dbReference>
<dbReference type="InterPro" id="IPR036097">
    <property type="entry name" value="HisK_dim/P_sf"/>
</dbReference>
<comment type="subcellular location">
    <subcellularLocation>
        <location evidence="2">Cell membrane</location>
    </subcellularLocation>
</comment>
<gene>
    <name evidence="14" type="ORF">KOI35_38350</name>
</gene>
<dbReference type="InterPro" id="IPR003660">
    <property type="entry name" value="HAMP_dom"/>
</dbReference>
<comment type="caution">
    <text evidence="14">The sequence shown here is derived from an EMBL/GenBank/DDBJ whole genome shotgun (WGS) entry which is preliminary data.</text>
</comment>
<dbReference type="InterPro" id="IPR007891">
    <property type="entry name" value="CHASE3"/>
</dbReference>
<dbReference type="Proteomes" id="UP001519654">
    <property type="component" value="Unassembled WGS sequence"/>
</dbReference>
<keyword evidence="8 11" id="KW-1133">Transmembrane helix</keyword>
<keyword evidence="7" id="KW-0418">Kinase</keyword>
<dbReference type="CDD" id="cd06225">
    <property type="entry name" value="HAMP"/>
    <property type="match status" value="1"/>
</dbReference>
<dbReference type="PANTHER" id="PTHR42878:SF13">
    <property type="entry name" value="HISTIDINE KINASE"/>
    <property type="match status" value="1"/>
</dbReference>
<dbReference type="InterPro" id="IPR003661">
    <property type="entry name" value="HisK_dim/P_dom"/>
</dbReference>
<dbReference type="PANTHER" id="PTHR42878">
    <property type="entry name" value="TWO-COMPONENT HISTIDINE KINASE"/>
    <property type="match status" value="1"/>
</dbReference>
<reference evidence="14 15" key="1">
    <citation type="submission" date="2021-06" db="EMBL/GenBank/DDBJ databases">
        <title>Actinoplanes lichenicola sp. nov., and Actinoplanes ovalisporus sp. nov., isolated from lichen in Thailand.</title>
        <authorList>
            <person name="Saeng-In P."/>
            <person name="Kanchanasin P."/>
            <person name="Yuki M."/>
            <person name="Kudo T."/>
            <person name="Ohkuma M."/>
            <person name="Phongsopitanun W."/>
            <person name="Tanasupawat S."/>
        </authorList>
    </citation>
    <scope>NUCLEOTIDE SEQUENCE [LARGE SCALE GENOMIC DNA]</scope>
    <source>
        <strain evidence="14 15">NBRC 110975</strain>
    </source>
</reference>
<dbReference type="CDD" id="cd00082">
    <property type="entry name" value="HisKA"/>
    <property type="match status" value="1"/>
</dbReference>
<dbReference type="InterPro" id="IPR004358">
    <property type="entry name" value="Sig_transdc_His_kin-like_C"/>
</dbReference>
<evidence type="ECO:0000256" key="11">
    <source>
        <dbReference type="SAM" id="Phobius"/>
    </source>
</evidence>
<evidence type="ECO:0000256" key="10">
    <source>
        <dbReference type="ARBA" id="ARBA00039401"/>
    </source>
</evidence>
<sequence>MIFQRFALTRLKYRVAGGFAVLLLLFLALIVANFVVTERARTQHEERGARIDVARDTNRAVLQYMTDAETGIRGFQLTGDTAFLQPYTSGRAGAFSALDRLVADPLDAETARLLEVERQAAEGWLYDYAIPIVNAGVPDDDAARAARGKDLFDQLRTANADVFAAVESFERLAGEHERAGAEFVTLLFAGLACLVVAAGLGLALLHQRHLLVPLEHIRLTLRRLADGDLTARTTPAGPGELRAVAGTLNDLAAETERLLSAEKARVARIELRQAVTLQLQEDAEPEQSAWRIADMIGTTLGADVLHSRITIQAGVPIAITWPAGAPPLDPAIDEQARSCAPGSALRPGQLAGGLVIPLSGDAGCPPGLICLIRAGRPWSEEESRLLIGLAREVDHAAHQERLRLRQARLINELRVLDEQKDVFVATVTHELRTPLTSILGYSEMLSEDLTDNPEHARGLSRVQKRGIDAILRNAHRLEATVDDLLLLDRTNDRSGAETLPVDLARLIGQVHATLGVAARAKDLRCELSTEPAWVRGDAAQLERAVRHLLDNAVKFTAPGGHLECRLTRVDDRAVVTVSDTGIGIPADDVPGLFTPFHRAANAMDQAVQGNGLGLAIVRNIVNDHGGTVTARSELGQGSTFTMVLPVMAEPQAHRPAAEPSRSGRG</sequence>
<dbReference type="PRINTS" id="PR00344">
    <property type="entry name" value="BCTRLSENSOR"/>
</dbReference>
<evidence type="ECO:0000256" key="8">
    <source>
        <dbReference type="ARBA" id="ARBA00022989"/>
    </source>
</evidence>
<protein>
    <recommendedName>
        <fullName evidence="10">Sensor-like histidine kinase SenX3</fullName>
        <ecNumber evidence="3">2.7.13.3</ecNumber>
    </recommendedName>
</protein>
<keyword evidence="5" id="KW-0808">Transferase</keyword>
<dbReference type="Pfam" id="PF05227">
    <property type="entry name" value="CHASE3"/>
    <property type="match status" value="1"/>
</dbReference>
<evidence type="ECO:0000313" key="14">
    <source>
        <dbReference type="EMBL" id="MBU2669390.1"/>
    </source>
</evidence>
<evidence type="ECO:0000256" key="9">
    <source>
        <dbReference type="ARBA" id="ARBA00023012"/>
    </source>
</evidence>
<dbReference type="EMBL" id="JAHKKG010000014">
    <property type="protein sequence ID" value="MBU2669390.1"/>
    <property type="molecule type" value="Genomic_DNA"/>
</dbReference>
<dbReference type="Gene3D" id="1.10.287.130">
    <property type="match status" value="1"/>
</dbReference>
<organism evidence="14 15">
    <name type="scientific">Paractinoplanes bogorensis</name>
    <dbReference type="NCBI Taxonomy" id="1610840"/>
    <lineage>
        <taxon>Bacteria</taxon>
        <taxon>Bacillati</taxon>
        <taxon>Actinomycetota</taxon>
        <taxon>Actinomycetes</taxon>
        <taxon>Micromonosporales</taxon>
        <taxon>Micromonosporaceae</taxon>
        <taxon>Paractinoplanes</taxon>
    </lineage>
</organism>
<dbReference type="InterPro" id="IPR005467">
    <property type="entry name" value="His_kinase_dom"/>
</dbReference>
<dbReference type="InterPro" id="IPR036890">
    <property type="entry name" value="HATPase_C_sf"/>
</dbReference>
<feature type="domain" description="Histidine kinase" evidence="12">
    <location>
        <begin position="426"/>
        <end position="648"/>
    </location>
</feature>
<evidence type="ECO:0000256" key="2">
    <source>
        <dbReference type="ARBA" id="ARBA00004236"/>
    </source>
</evidence>
<keyword evidence="9" id="KW-0902">Two-component regulatory system</keyword>
<dbReference type="InterPro" id="IPR050351">
    <property type="entry name" value="BphY/WalK/GraS-like"/>
</dbReference>
<keyword evidence="15" id="KW-1185">Reference proteome</keyword>
<dbReference type="SMART" id="SM00304">
    <property type="entry name" value="HAMP"/>
    <property type="match status" value="1"/>
</dbReference>
<feature type="transmembrane region" description="Helical" evidence="11">
    <location>
        <begin position="183"/>
        <end position="205"/>
    </location>
</feature>
<dbReference type="PROSITE" id="PS50109">
    <property type="entry name" value="HIS_KIN"/>
    <property type="match status" value="1"/>
</dbReference>
<evidence type="ECO:0000256" key="7">
    <source>
        <dbReference type="ARBA" id="ARBA00022777"/>
    </source>
</evidence>
<keyword evidence="11" id="KW-0472">Membrane</keyword>
<evidence type="ECO:0000313" key="15">
    <source>
        <dbReference type="Proteomes" id="UP001519654"/>
    </source>
</evidence>
<dbReference type="PROSITE" id="PS50885">
    <property type="entry name" value="HAMP"/>
    <property type="match status" value="1"/>
</dbReference>
<feature type="domain" description="HAMP" evidence="13">
    <location>
        <begin position="208"/>
        <end position="260"/>
    </location>
</feature>
<evidence type="ECO:0000256" key="1">
    <source>
        <dbReference type="ARBA" id="ARBA00000085"/>
    </source>
</evidence>
<dbReference type="Pfam" id="PF00672">
    <property type="entry name" value="HAMP"/>
    <property type="match status" value="1"/>
</dbReference>
<evidence type="ECO:0000259" key="13">
    <source>
        <dbReference type="PROSITE" id="PS50885"/>
    </source>
</evidence>
<dbReference type="SUPFAM" id="SSF47384">
    <property type="entry name" value="Homodimeric domain of signal transducing histidine kinase"/>
    <property type="match status" value="1"/>
</dbReference>
<comment type="catalytic activity">
    <reaction evidence="1">
        <text>ATP + protein L-histidine = ADP + protein N-phospho-L-histidine.</text>
        <dbReference type="EC" id="2.7.13.3"/>
    </reaction>
</comment>
<evidence type="ECO:0000256" key="4">
    <source>
        <dbReference type="ARBA" id="ARBA00022553"/>
    </source>
</evidence>
<accession>A0ABS5Z4N8</accession>
<dbReference type="SMART" id="SM00388">
    <property type="entry name" value="HisKA"/>
    <property type="match status" value="1"/>
</dbReference>
<dbReference type="CDD" id="cd00075">
    <property type="entry name" value="HATPase"/>
    <property type="match status" value="1"/>
</dbReference>
<keyword evidence="4" id="KW-0597">Phosphoprotein</keyword>
<dbReference type="SMART" id="SM00387">
    <property type="entry name" value="HATPase_c"/>
    <property type="match status" value="1"/>
</dbReference>
<evidence type="ECO:0000256" key="6">
    <source>
        <dbReference type="ARBA" id="ARBA00022692"/>
    </source>
</evidence>
<evidence type="ECO:0000256" key="3">
    <source>
        <dbReference type="ARBA" id="ARBA00012438"/>
    </source>
</evidence>
<dbReference type="EC" id="2.7.13.3" evidence="3"/>
<dbReference type="Gene3D" id="6.10.340.10">
    <property type="match status" value="1"/>
</dbReference>
<evidence type="ECO:0000256" key="5">
    <source>
        <dbReference type="ARBA" id="ARBA00022679"/>
    </source>
</evidence>
<dbReference type="InterPro" id="IPR003594">
    <property type="entry name" value="HATPase_dom"/>
</dbReference>
<name>A0ABS5Z4N8_9ACTN</name>
<keyword evidence="6 11" id="KW-0812">Transmembrane</keyword>
<dbReference type="RefSeq" id="WP_215793947.1">
    <property type="nucleotide sequence ID" value="NZ_JAHKKG010000014.1"/>
</dbReference>
<feature type="transmembrane region" description="Helical" evidence="11">
    <location>
        <begin position="15"/>
        <end position="36"/>
    </location>
</feature>
<evidence type="ECO:0000259" key="12">
    <source>
        <dbReference type="PROSITE" id="PS50109"/>
    </source>
</evidence>
<proteinExistence type="predicted"/>
<dbReference type="Pfam" id="PF02518">
    <property type="entry name" value="HATPase_c"/>
    <property type="match status" value="1"/>
</dbReference>
<dbReference type="Pfam" id="PF00512">
    <property type="entry name" value="HisKA"/>
    <property type="match status" value="1"/>
</dbReference>
<dbReference type="Gene3D" id="3.30.565.10">
    <property type="entry name" value="Histidine kinase-like ATPase, C-terminal domain"/>
    <property type="match status" value="1"/>
</dbReference>